<evidence type="ECO:0000256" key="1">
    <source>
        <dbReference type="ARBA" id="ARBA00004496"/>
    </source>
</evidence>
<feature type="domain" description="Mur ligase C-terminal" evidence="10">
    <location>
        <begin position="312"/>
        <end position="443"/>
    </location>
</feature>
<dbReference type="PANTHER" id="PTHR43445:SF3">
    <property type="entry name" value="UDP-N-ACETYLMURAMATE--L-ALANINE LIGASE"/>
    <property type="match status" value="1"/>
</dbReference>
<dbReference type="SUPFAM" id="SSF53623">
    <property type="entry name" value="MurD-like peptide ligases, catalytic domain"/>
    <property type="match status" value="1"/>
</dbReference>
<dbReference type="NCBIfam" id="TIGR01082">
    <property type="entry name" value="murC"/>
    <property type="match status" value="1"/>
</dbReference>
<dbReference type="Pfam" id="PF02875">
    <property type="entry name" value="Mur_ligase_C"/>
    <property type="match status" value="1"/>
</dbReference>
<reference evidence="12" key="1">
    <citation type="submission" date="2018-06" db="EMBL/GenBank/DDBJ databases">
        <authorList>
            <person name="Zhirakovskaya E."/>
        </authorList>
    </citation>
    <scope>NUCLEOTIDE SEQUENCE</scope>
</reference>
<evidence type="ECO:0000256" key="7">
    <source>
        <dbReference type="ARBA" id="ARBA00022840"/>
    </source>
</evidence>
<name>A0A3B0VJH4_9ZZZZ</name>
<dbReference type="SUPFAM" id="SSF51984">
    <property type="entry name" value="MurCD N-terminal domain"/>
    <property type="match status" value="1"/>
</dbReference>
<evidence type="ECO:0000256" key="5">
    <source>
        <dbReference type="ARBA" id="ARBA00022598"/>
    </source>
</evidence>
<keyword evidence="7" id="KW-0067">ATP-binding</keyword>
<dbReference type="SUPFAM" id="SSF53244">
    <property type="entry name" value="MurD-like peptide ligases, peptide-binding domain"/>
    <property type="match status" value="1"/>
</dbReference>
<gene>
    <name evidence="12" type="ORF">MNBD_DELTA04-138</name>
</gene>
<dbReference type="EMBL" id="UOEY01000109">
    <property type="protein sequence ID" value="VAW40700.1"/>
    <property type="molecule type" value="Genomic_DNA"/>
</dbReference>
<dbReference type="InterPro" id="IPR005758">
    <property type="entry name" value="UDP-N-AcMur_Ala_ligase_MurC"/>
</dbReference>
<comment type="subcellular location">
    <subcellularLocation>
        <location evidence="1">Cytoplasm</location>
    </subcellularLocation>
</comment>
<evidence type="ECO:0000256" key="2">
    <source>
        <dbReference type="ARBA" id="ARBA00004752"/>
    </source>
</evidence>
<comment type="pathway">
    <text evidence="2">Cell wall biogenesis; peptidoglycan biosynthesis.</text>
</comment>
<dbReference type="InterPro" id="IPR013221">
    <property type="entry name" value="Mur_ligase_cen"/>
</dbReference>
<dbReference type="GO" id="GO:0005524">
    <property type="term" value="F:ATP binding"/>
    <property type="evidence" value="ECO:0007669"/>
    <property type="project" value="UniProtKB-KW"/>
</dbReference>
<dbReference type="Gene3D" id="3.40.50.720">
    <property type="entry name" value="NAD(P)-binding Rossmann-like Domain"/>
    <property type="match status" value="1"/>
</dbReference>
<keyword evidence="6" id="KW-0547">Nucleotide-binding</keyword>
<dbReference type="GO" id="GO:0005737">
    <property type="term" value="C:cytoplasm"/>
    <property type="evidence" value="ECO:0007669"/>
    <property type="project" value="UniProtKB-SubCell"/>
</dbReference>
<evidence type="ECO:0000256" key="6">
    <source>
        <dbReference type="ARBA" id="ARBA00022741"/>
    </source>
</evidence>
<dbReference type="Gene3D" id="3.40.1190.10">
    <property type="entry name" value="Mur-like, catalytic domain"/>
    <property type="match status" value="1"/>
</dbReference>
<evidence type="ECO:0000259" key="9">
    <source>
        <dbReference type="Pfam" id="PF01225"/>
    </source>
</evidence>
<evidence type="ECO:0000259" key="11">
    <source>
        <dbReference type="Pfam" id="PF08245"/>
    </source>
</evidence>
<dbReference type="InterPro" id="IPR004101">
    <property type="entry name" value="Mur_ligase_C"/>
</dbReference>
<keyword evidence="4" id="KW-0963">Cytoplasm</keyword>
<evidence type="ECO:0000256" key="4">
    <source>
        <dbReference type="ARBA" id="ARBA00022490"/>
    </source>
</evidence>
<evidence type="ECO:0000256" key="3">
    <source>
        <dbReference type="ARBA" id="ARBA00012211"/>
    </source>
</evidence>
<dbReference type="EC" id="6.3.2.8" evidence="3"/>
<proteinExistence type="inferred from homology"/>
<keyword evidence="5 12" id="KW-0436">Ligase</keyword>
<evidence type="ECO:0000256" key="8">
    <source>
        <dbReference type="ARBA" id="ARBA00047833"/>
    </source>
</evidence>
<dbReference type="GO" id="GO:0009252">
    <property type="term" value="P:peptidoglycan biosynthetic process"/>
    <property type="evidence" value="ECO:0007669"/>
    <property type="project" value="UniProtKB-UniPathway"/>
</dbReference>
<sequence length="467" mass="51274">MYKKTKKIHFVGIGGIGMSGIAELLLNLGYQVSGSDLRSSGITRRLERLGATIHFGHQERWVDGADVVVTSSAIDAANPEVANATEQRIPVIQRAEMLAELMRLKKFGIAVAGSHGKTTTTSLVSWLLQQAGLDPTIVVGGKVDSLGGNAKLGEGEFLVAEADESDGSFLKLSPVIEVVTNIDMEHLDYYRDLDHIKEFFLRFIDRLPFYGAIILCLDDPNIAELLPLIHRRKITYGLTEQADLHAADIRAAGHRTEFMVYRGKEELGRIRLPMPGRHSVYNSLAAVALGLELDIGFATITAALESFGGVQRRLDVKGEAAGVLVVDDYGHHPTEIRVTLDAVRDGWPGKRLLVVFQPHRYSRTLALFDEFKIAFHRADVLVMSDIYAASEAPIEGVNSEALVRAVKRHGQREVYYLPDLESLPAELAKMVRPGDLVLTLGAGNIVRTGEALLKLLQEQTPEDAGER</sequence>
<dbReference type="UniPathway" id="UPA00219"/>
<feature type="domain" description="Mur ligase N-terminal catalytic" evidence="9">
    <location>
        <begin position="7"/>
        <end position="105"/>
    </location>
</feature>
<dbReference type="InterPro" id="IPR036565">
    <property type="entry name" value="Mur-like_cat_sf"/>
</dbReference>
<dbReference type="InterPro" id="IPR036615">
    <property type="entry name" value="Mur_ligase_C_dom_sf"/>
</dbReference>
<evidence type="ECO:0000259" key="10">
    <source>
        <dbReference type="Pfam" id="PF02875"/>
    </source>
</evidence>
<dbReference type="HAMAP" id="MF_00046">
    <property type="entry name" value="MurC"/>
    <property type="match status" value="1"/>
</dbReference>
<dbReference type="PANTHER" id="PTHR43445">
    <property type="entry name" value="UDP-N-ACETYLMURAMATE--L-ALANINE LIGASE-RELATED"/>
    <property type="match status" value="1"/>
</dbReference>
<dbReference type="InterPro" id="IPR050061">
    <property type="entry name" value="MurCDEF_pg_biosynth"/>
</dbReference>
<accession>A0A3B0VJH4</accession>
<dbReference type="InterPro" id="IPR000713">
    <property type="entry name" value="Mur_ligase_N"/>
</dbReference>
<comment type="catalytic activity">
    <reaction evidence="8">
        <text>UDP-N-acetyl-alpha-D-muramate + L-alanine + ATP = UDP-N-acetyl-alpha-D-muramoyl-L-alanine + ADP + phosphate + H(+)</text>
        <dbReference type="Rhea" id="RHEA:23372"/>
        <dbReference type="ChEBI" id="CHEBI:15378"/>
        <dbReference type="ChEBI" id="CHEBI:30616"/>
        <dbReference type="ChEBI" id="CHEBI:43474"/>
        <dbReference type="ChEBI" id="CHEBI:57972"/>
        <dbReference type="ChEBI" id="CHEBI:70757"/>
        <dbReference type="ChEBI" id="CHEBI:83898"/>
        <dbReference type="ChEBI" id="CHEBI:456216"/>
        <dbReference type="EC" id="6.3.2.8"/>
    </reaction>
</comment>
<evidence type="ECO:0000313" key="12">
    <source>
        <dbReference type="EMBL" id="VAW40700.1"/>
    </source>
</evidence>
<dbReference type="Pfam" id="PF01225">
    <property type="entry name" value="Mur_ligase"/>
    <property type="match status" value="1"/>
</dbReference>
<dbReference type="AlphaFoldDB" id="A0A3B0VJH4"/>
<dbReference type="GO" id="GO:0008763">
    <property type="term" value="F:UDP-N-acetylmuramate-L-alanine ligase activity"/>
    <property type="evidence" value="ECO:0007669"/>
    <property type="project" value="UniProtKB-EC"/>
</dbReference>
<organism evidence="12">
    <name type="scientific">hydrothermal vent metagenome</name>
    <dbReference type="NCBI Taxonomy" id="652676"/>
    <lineage>
        <taxon>unclassified sequences</taxon>
        <taxon>metagenomes</taxon>
        <taxon>ecological metagenomes</taxon>
    </lineage>
</organism>
<dbReference type="Pfam" id="PF08245">
    <property type="entry name" value="Mur_ligase_M"/>
    <property type="match status" value="1"/>
</dbReference>
<feature type="domain" description="Mur ligase central" evidence="11">
    <location>
        <begin position="111"/>
        <end position="289"/>
    </location>
</feature>
<protein>
    <recommendedName>
        <fullName evidence="3">UDP-N-acetylmuramate--L-alanine ligase</fullName>
        <ecNumber evidence="3">6.3.2.8</ecNumber>
    </recommendedName>
</protein>
<dbReference type="Gene3D" id="3.90.190.20">
    <property type="entry name" value="Mur ligase, C-terminal domain"/>
    <property type="match status" value="1"/>
</dbReference>